<dbReference type="AlphaFoldDB" id="A0AAV7XB97"/>
<gene>
    <name evidence="2" type="ORF">ONE63_003850</name>
</gene>
<dbReference type="Proteomes" id="UP001075354">
    <property type="component" value="Chromosome 14"/>
</dbReference>
<feature type="signal peptide" evidence="1">
    <location>
        <begin position="1"/>
        <end position="24"/>
    </location>
</feature>
<protein>
    <submittedName>
        <fullName evidence="2">Uncharacterized protein</fullName>
    </submittedName>
</protein>
<feature type="chain" id="PRO_5043956023" evidence="1">
    <location>
        <begin position="25"/>
        <end position="111"/>
    </location>
</feature>
<sequence length="111" mass="12144">MSSAAVNAVLYLLLLVLGCQLCLAASISELYRTAEDAQDELNCTENGLQDCGLGCCDEDDLCISFLWFLHLCVARPGLGPPRDMDDLQRFALGLNFNFTSPGRNNFTSFIS</sequence>
<dbReference type="EMBL" id="JAPTSV010000014">
    <property type="protein sequence ID" value="KAJ1520755.1"/>
    <property type="molecule type" value="Genomic_DNA"/>
</dbReference>
<organism evidence="2 3">
    <name type="scientific">Megalurothrips usitatus</name>
    <name type="common">bean blossom thrips</name>
    <dbReference type="NCBI Taxonomy" id="439358"/>
    <lineage>
        <taxon>Eukaryota</taxon>
        <taxon>Metazoa</taxon>
        <taxon>Ecdysozoa</taxon>
        <taxon>Arthropoda</taxon>
        <taxon>Hexapoda</taxon>
        <taxon>Insecta</taxon>
        <taxon>Pterygota</taxon>
        <taxon>Neoptera</taxon>
        <taxon>Paraneoptera</taxon>
        <taxon>Thysanoptera</taxon>
        <taxon>Terebrantia</taxon>
        <taxon>Thripoidea</taxon>
        <taxon>Thripidae</taxon>
        <taxon>Megalurothrips</taxon>
    </lineage>
</organism>
<reference evidence="2" key="1">
    <citation type="submission" date="2022-12" db="EMBL/GenBank/DDBJ databases">
        <title>Chromosome-level genome assembly of the bean flower thrips Megalurothrips usitatus.</title>
        <authorList>
            <person name="Ma L."/>
            <person name="Liu Q."/>
            <person name="Li H."/>
            <person name="Cai W."/>
        </authorList>
    </citation>
    <scope>NUCLEOTIDE SEQUENCE</scope>
    <source>
        <strain evidence="2">Cailab_2022a</strain>
    </source>
</reference>
<evidence type="ECO:0000313" key="3">
    <source>
        <dbReference type="Proteomes" id="UP001075354"/>
    </source>
</evidence>
<keyword evidence="1" id="KW-0732">Signal</keyword>
<keyword evidence="3" id="KW-1185">Reference proteome</keyword>
<proteinExistence type="predicted"/>
<evidence type="ECO:0000256" key="1">
    <source>
        <dbReference type="SAM" id="SignalP"/>
    </source>
</evidence>
<comment type="caution">
    <text evidence="2">The sequence shown here is derived from an EMBL/GenBank/DDBJ whole genome shotgun (WGS) entry which is preliminary data.</text>
</comment>
<accession>A0AAV7XB97</accession>
<name>A0AAV7XB97_9NEOP</name>
<evidence type="ECO:0000313" key="2">
    <source>
        <dbReference type="EMBL" id="KAJ1520755.1"/>
    </source>
</evidence>